<dbReference type="Proteomes" id="UP000037460">
    <property type="component" value="Unassembled WGS sequence"/>
</dbReference>
<feature type="compositionally biased region" description="Gly residues" evidence="1">
    <location>
        <begin position="71"/>
        <end position="94"/>
    </location>
</feature>
<reference evidence="3" key="1">
    <citation type="journal article" date="2015" name="PLoS Genet.">
        <title>Genome Sequence and Transcriptome Analyses of Chrysochromulina tobin: Metabolic Tools for Enhanced Algal Fitness in the Prominent Order Prymnesiales (Haptophyceae).</title>
        <authorList>
            <person name="Hovde B.T."/>
            <person name="Deodato C.R."/>
            <person name="Hunsperger H.M."/>
            <person name="Ryken S.A."/>
            <person name="Yost W."/>
            <person name="Jha R.K."/>
            <person name="Patterson J."/>
            <person name="Monnat R.J. Jr."/>
            <person name="Barlow S.B."/>
            <person name="Starkenburg S.R."/>
            <person name="Cattolico R.A."/>
        </authorList>
    </citation>
    <scope>NUCLEOTIDE SEQUENCE</scope>
    <source>
        <strain evidence="3">CCMP291</strain>
    </source>
</reference>
<evidence type="ECO:0000313" key="2">
    <source>
        <dbReference type="EMBL" id="KOO34849.1"/>
    </source>
</evidence>
<protein>
    <submittedName>
        <fullName evidence="2">Uncharacterized protein</fullName>
    </submittedName>
</protein>
<evidence type="ECO:0000313" key="3">
    <source>
        <dbReference type="Proteomes" id="UP000037460"/>
    </source>
</evidence>
<proteinExistence type="predicted"/>
<evidence type="ECO:0000256" key="1">
    <source>
        <dbReference type="SAM" id="MobiDB-lite"/>
    </source>
</evidence>
<gene>
    <name evidence="2" type="ORF">Ctob_009687</name>
</gene>
<organism evidence="2 3">
    <name type="scientific">Chrysochromulina tobinii</name>
    <dbReference type="NCBI Taxonomy" id="1460289"/>
    <lineage>
        <taxon>Eukaryota</taxon>
        <taxon>Haptista</taxon>
        <taxon>Haptophyta</taxon>
        <taxon>Prymnesiophyceae</taxon>
        <taxon>Prymnesiales</taxon>
        <taxon>Chrysochromulinaceae</taxon>
        <taxon>Chrysochromulina</taxon>
    </lineage>
</organism>
<keyword evidence="3" id="KW-1185">Reference proteome</keyword>
<feature type="region of interest" description="Disordered" evidence="1">
    <location>
        <begin position="1"/>
        <end position="27"/>
    </location>
</feature>
<comment type="caution">
    <text evidence="2">The sequence shown here is derived from an EMBL/GenBank/DDBJ whole genome shotgun (WGS) entry which is preliminary data.</text>
</comment>
<accession>A0A0M0K7R9</accession>
<name>A0A0M0K7R9_9EUKA</name>
<dbReference type="EMBL" id="JWZX01001070">
    <property type="protein sequence ID" value="KOO34849.1"/>
    <property type="molecule type" value="Genomic_DNA"/>
</dbReference>
<sequence length="121" mass="13329">MVHESRADALEQLQASQARAREQEREQMHELMHELRSWKRQNERRMAELTMRTSATLTPLGETRVPDRFGQLGGGACERGAAHGGAVNGGGEGNGRSLRELQRELESLKSSLSVYLGSGLA</sequence>
<feature type="region of interest" description="Disordered" evidence="1">
    <location>
        <begin position="51"/>
        <end position="96"/>
    </location>
</feature>
<dbReference type="AlphaFoldDB" id="A0A0M0K7R9"/>